<dbReference type="InterPro" id="IPR012885">
    <property type="entry name" value="F-box_Sdz-33"/>
</dbReference>
<reference evidence="3" key="1">
    <citation type="submission" date="2016-11" db="UniProtKB">
        <authorList>
            <consortium name="WormBaseParasite"/>
        </authorList>
    </citation>
    <scope>IDENTIFICATION</scope>
</reference>
<dbReference type="AlphaFoldDB" id="A0A1I7TH94"/>
<dbReference type="WBParaSite" id="Csp11.Scaffold612.g5913.t1">
    <property type="protein sequence ID" value="Csp11.Scaffold612.g5913.t1"/>
    <property type="gene ID" value="Csp11.Scaffold612.g5913"/>
</dbReference>
<sequence length="310" mass="36306">MSAFPLLRLPLVARENVLCMMTTYQLYRISRTSSKAQNAVAIFSKPKPRYWVHLEIDENPRILMRGTNKPWTYNYELPKDSFSNDIEKMIREWMTQFEYLRKVMGARIERIEFKLNLLPRFNKTIIDWLGSQQGSIEEVRIDGIWPFLYDNDVKYLISKIKVFGSLMLMEPTHSDKFKLEIPKGLRCLHVNDSEFIDYQQFLELGAREIVLHQSDLTNLDLNRFLKAWMSGESHFDLETLEINVAGPGAIQEIMDLPHEEANREMVGKLREVFPDNRIPNGFNIKRADGKVATVCLGDHYGKYRFCLMTN</sequence>
<evidence type="ECO:0000313" key="2">
    <source>
        <dbReference type="Proteomes" id="UP000095282"/>
    </source>
</evidence>
<dbReference type="Proteomes" id="UP000095282">
    <property type="component" value="Unplaced"/>
</dbReference>
<dbReference type="PANTHER" id="PTHR21503:SF53">
    <property type="entry name" value="F-BOX ASSOCIATED DOMAIN-CONTAINING PROTEIN-RELATED"/>
    <property type="match status" value="1"/>
</dbReference>
<name>A0A1I7TH94_9PELO</name>
<organism evidence="2 3">
    <name type="scientific">Caenorhabditis tropicalis</name>
    <dbReference type="NCBI Taxonomy" id="1561998"/>
    <lineage>
        <taxon>Eukaryota</taxon>
        <taxon>Metazoa</taxon>
        <taxon>Ecdysozoa</taxon>
        <taxon>Nematoda</taxon>
        <taxon>Chromadorea</taxon>
        <taxon>Rhabditida</taxon>
        <taxon>Rhabditina</taxon>
        <taxon>Rhabditomorpha</taxon>
        <taxon>Rhabditoidea</taxon>
        <taxon>Rhabditidae</taxon>
        <taxon>Peloderinae</taxon>
        <taxon>Caenorhabditis</taxon>
    </lineage>
</organism>
<protein>
    <submittedName>
        <fullName evidence="3">F-box domain-containing protein</fullName>
    </submittedName>
</protein>
<dbReference type="PANTHER" id="PTHR21503">
    <property type="entry name" value="F-BOX-CONTAINING HYPOTHETICAL PROTEIN C.ELEGANS"/>
    <property type="match status" value="1"/>
</dbReference>
<proteinExistence type="predicted"/>
<keyword evidence="2" id="KW-1185">Reference proteome</keyword>
<dbReference type="PROSITE" id="PS50181">
    <property type="entry name" value="FBOX"/>
    <property type="match status" value="1"/>
</dbReference>
<feature type="domain" description="F-box" evidence="1">
    <location>
        <begin position="3"/>
        <end position="54"/>
    </location>
</feature>
<dbReference type="InterPro" id="IPR001810">
    <property type="entry name" value="F-box_dom"/>
</dbReference>
<evidence type="ECO:0000259" key="1">
    <source>
        <dbReference type="PROSITE" id="PS50181"/>
    </source>
</evidence>
<dbReference type="Pfam" id="PF07735">
    <property type="entry name" value="FBA_2"/>
    <property type="match status" value="1"/>
</dbReference>
<accession>A0A1I7TH94</accession>
<evidence type="ECO:0000313" key="3">
    <source>
        <dbReference type="WBParaSite" id="Csp11.Scaffold612.g5913.t1"/>
    </source>
</evidence>